<evidence type="ECO:0000256" key="1">
    <source>
        <dbReference type="ARBA" id="ARBA00010690"/>
    </source>
</evidence>
<organism evidence="4 5">
    <name type="scientific">Nguyenibacter vanlangensis</name>
    <dbReference type="NCBI Taxonomy" id="1216886"/>
    <lineage>
        <taxon>Bacteria</taxon>
        <taxon>Pseudomonadati</taxon>
        <taxon>Pseudomonadota</taxon>
        <taxon>Alphaproteobacteria</taxon>
        <taxon>Acetobacterales</taxon>
        <taxon>Acetobacteraceae</taxon>
        <taxon>Nguyenibacter</taxon>
    </lineage>
</organism>
<feature type="transmembrane region" description="Helical" evidence="3">
    <location>
        <begin position="38"/>
        <end position="60"/>
    </location>
</feature>
<dbReference type="InterPro" id="IPR029025">
    <property type="entry name" value="T3SS_substrate_exporter_C"/>
</dbReference>
<dbReference type="Pfam" id="PF01312">
    <property type="entry name" value="Bac_export_2"/>
    <property type="match status" value="1"/>
</dbReference>
<protein>
    <submittedName>
        <fullName evidence="4">EscU/YscU/HrcU family type III secretion system export apparatus switch protein</fullName>
    </submittedName>
</protein>
<dbReference type="Gene3D" id="3.40.1690.10">
    <property type="entry name" value="secretion proteins EscU"/>
    <property type="match status" value="1"/>
</dbReference>
<dbReference type="InterPro" id="IPR006135">
    <property type="entry name" value="T3SS_substrate_exporter"/>
</dbReference>
<name>A0ABZ3D243_9PROT</name>
<dbReference type="PRINTS" id="PR00950">
    <property type="entry name" value="TYPE3IMSPROT"/>
</dbReference>
<evidence type="ECO:0000256" key="2">
    <source>
        <dbReference type="SAM" id="MobiDB-lite"/>
    </source>
</evidence>
<dbReference type="PANTHER" id="PTHR30531">
    <property type="entry name" value="FLAGELLAR BIOSYNTHETIC PROTEIN FLHB"/>
    <property type="match status" value="1"/>
</dbReference>
<sequence>MPEEGSGGGERSQAPTEKRLQTAREDGNVAQSRELQMLVVLGAFLIVFTMTTATAGRAFLGHMHGLMEHFDTISPDMPSVYAATLLAGREGALLAAPLALASLVVVVTCSMLQTGFLFRPQALVPDITRLSPIRGLTRLFSVTNLVELLKSLVKFVVFGLLLYGVAQGTLRVAPEAERWTIPRLSSELMAWFAYATLIILVVQCVIAVLDDLWTRYHRLNGLRMSLQDIKEETRQTDGDPHVKAKLKVIRRRRARQRMIQAVRKATVVVTNPTHYAVALSYENGADGAPKIVAKGMDELAARIRHAAEDAKVPVVSNPSLARALYTLPLDAEIPPEYFQPVAAIIAYVMKLRTPGSRAPRKS</sequence>
<evidence type="ECO:0000313" key="5">
    <source>
        <dbReference type="Proteomes" id="UP001449795"/>
    </source>
</evidence>
<dbReference type="SUPFAM" id="SSF160544">
    <property type="entry name" value="EscU C-terminal domain-like"/>
    <property type="match status" value="1"/>
</dbReference>
<evidence type="ECO:0000256" key="3">
    <source>
        <dbReference type="SAM" id="Phobius"/>
    </source>
</evidence>
<dbReference type="RefSeq" id="WP_342627667.1">
    <property type="nucleotide sequence ID" value="NZ_CP152276.1"/>
</dbReference>
<feature type="compositionally biased region" description="Basic and acidic residues" evidence="2">
    <location>
        <begin position="16"/>
        <end position="27"/>
    </location>
</feature>
<reference evidence="4 5" key="1">
    <citation type="submission" date="2024-04" db="EMBL/GenBank/DDBJ databases">
        <title>Complete genome sequence of Nguyenibacter vanlangesis HBCM-1154, a strain capable of nitrogen fixation, IAA production, and phosphorus solubilization isolated from sugarcane soil.</title>
        <authorList>
            <person name="MY HANH P."/>
        </authorList>
    </citation>
    <scope>NUCLEOTIDE SEQUENCE [LARGE SCALE GENOMIC DNA]</scope>
    <source>
        <strain evidence="4 5">HBCM 1154</strain>
    </source>
</reference>
<comment type="similarity">
    <text evidence="1">Belongs to the type III secretion exporter family.</text>
</comment>
<keyword evidence="5" id="KW-1185">Reference proteome</keyword>
<accession>A0ABZ3D243</accession>
<gene>
    <name evidence="4" type="ORF">AAC691_16300</name>
</gene>
<evidence type="ECO:0000313" key="4">
    <source>
        <dbReference type="EMBL" id="XAE41824.1"/>
    </source>
</evidence>
<dbReference type="EMBL" id="CP152276">
    <property type="protein sequence ID" value="XAE41824.1"/>
    <property type="molecule type" value="Genomic_DNA"/>
</dbReference>
<feature type="compositionally biased region" description="Gly residues" evidence="2">
    <location>
        <begin position="1"/>
        <end position="10"/>
    </location>
</feature>
<feature type="transmembrane region" description="Helical" evidence="3">
    <location>
        <begin position="188"/>
        <end position="209"/>
    </location>
</feature>
<keyword evidence="3" id="KW-0812">Transmembrane</keyword>
<feature type="transmembrane region" description="Helical" evidence="3">
    <location>
        <begin position="139"/>
        <end position="165"/>
    </location>
</feature>
<proteinExistence type="inferred from homology"/>
<feature type="region of interest" description="Disordered" evidence="2">
    <location>
        <begin position="1"/>
        <end position="27"/>
    </location>
</feature>
<feature type="transmembrane region" description="Helical" evidence="3">
    <location>
        <begin position="94"/>
        <end position="118"/>
    </location>
</feature>
<keyword evidence="3" id="KW-0472">Membrane</keyword>
<dbReference type="Proteomes" id="UP001449795">
    <property type="component" value="Chromosome"/>
</dbReference>
<dbReference type="PANTHER" id="PTHR30531:SF12">
    <property type="entry name" value="FLAGELLAR BIOSYNTHETIC PROTEIN FLHB"/>
    <property type="match status" value="1"/>
</dbReference>
<keyword evidence="3" id="KW-1133">Transmembrane helix</keyword>